<name>A0A937FIC3_9CLOT</name>
<dbReference type="RefSeq" id="WP_202767987.1">
    <property type="nucleotide sequence ID" value="NZ_JAESWA010000022.1"/>
</dbReference>
<feature type="domain" description="L,D-TPase catalytic" evidence="2">
    <location>
        <begin position="345"/>
        <end position="521"/>
    </location>
</feature>
<evidence type="ECO:0000256" key="1">
    <source>
        <dbReference type="PROSITE-ProRule" id="PRU01373"/>
    </source>
</evidence>
<proteinExistence type="predicted"/>
<comment type="pathway">
    <text evidence="1">Cell wall biogenesis; peptidoglycan biosynthesis.</text>
</comment>
<dbReference type="InterPro" id="IPR051922">
    <property type="entry name" value="Bact_Sporulation_Assoc"/>
</dbReference>
<evidence type="ECO:0000259" key="2">
    <source>
        <dbReference type="PROSITE" id="PS52029"/>
    </source>
</evidence>
<gene>
    <name evidence="3" type="ORF">JK634_12540</name>
</gene>
<dbReference type="PANTHER" id="PTHR30032:SF8">
    <property type="entry name" value="GERMINATION-SPECIFIC N-ACETYLMURAMOYL-L-ALANINE AMIDASE"/>
    <property type="match status" value="1"/>
</dbReference>
<dbReference type="GO" id="GO:0009252">
    <property type="term" value="P:peptidoglycan biosynthetic process"/>
    <property type="evidence" value="ECO:0007669"/>
    <property type="project" value="UniProtKB-KW"/>
</dbReference>
<dbReference type="GO" id="GO:0016740">
    <property type="term" value="F:transferase activity"/>
    <property type="evidence" value="ECO:0007669"/>
    <property type="project" value="InterPro"/>
</dbReference>
<feature type="active site" description="Proton donor/acceptor" evidence="1">
    <location>
        <position position="483"/>
    </location>
</feature>
<keyword evidence="1" id="KW-0133">Cell shape</keyword>
<dbReference type="GO" id="GO:0071555">
    <property type="term" value="P:cell wall organization"/>
    <property type="evidence" value="ECO:0007669"/>
    <property type="project" value="UniProtKB-UniRule"/>
</dbReference>
<comment type="caution">
    <text evidence="3">The sequence shown here is derived from an EMBL/GenBank/DDBJ whole genome shotgun (WGS) entry which is preliminary data.</text>
</comment>
<dbReference type="InterPro" id="IPR005490">
    <property type="entry name" value="LD_TPept_cat_dom"/>
</dbReference>
<dbReference type="AlphaFoldDB" id="A0A937FIC3"/>
<feature type="active site" description="Nucleophile" evidence="1">
    <location>
        <position position="495"/>
    </location>
</feature>
<organism evidence="3 4">
    <name type="scientific">Clostridium paridis</name>
    <dbReference type="NCBI Taxonomy" id="2803863"/>
    <lineage>
        <taxon>Bacteria</taxon>
        <taxon>Bacillati</taxon>
        <taxon>Bacillota</taxon>
        <taxon>Clostridia</taxon>
        <taxon>Eubacteriales</taxon>
        <taxon>Clostridiaceae</taxon>
        <taxon>Clostridium</taxon>
    </lineage>
</organism>
<keyword evidence="4" id="KW-1185">Reference proteome</keyword>
<evidence type="ECO:0000313" key="4">
    <source>
        <dbReference type="Proteomes" id="UP000623681"/>
    </source>
</evidence>
<protein>
    <submittedName>
        <fullName evidence="3">Cell wall-binding repeat-containing protein</fullName>
    </submittedName>
</protein>
<evidence type="ECO:0000313" key="3">
    <source>
        <dbReference type="EMBL" id="MBL4932643.1"/>
    </source>
</evidence>
<keyword evidence="1" id="KW-0573">Peptidoglycan synthesis</keyword>
<dbReference type="PROSITE" id="PS52029">
    <property type="entry name" value="LD_TPASE"/>
    <property type="match status" value="1"/>
</dbReference>
<dbReference type="EMBL" id="JAESWA010000022">
    <property type="protein sequence ID" value="MBL4932643.1"/>
    <property type="molecule type" value="Genomic_DNA"/>
</dbReference>
<sequence>MRKITIIIVGTLMFTIINNFNVSAMTSVNMVRYGGANRYETAVEVSKGGWSQAENVVLAYSNGFADALTGVPFAYIKDAPILLTDKESIPPATLDEIKRLKAKNIYLLGSNGVISDNIQKGLIAKGYNVTRIGGKDRFETSMNISNEVLKYNKKVAILTTAYDFPDALSISSYAAINNYPILYTETQRLNTRTKEYIKNKNITKIIIPGGPSVVSDSIVNELKTLGITSERIAGVDRYSTSLNVAKTYKNVLNKGVILATGSDFPDALSGGVLAAKRKESILLVERKNIKNEVANFIKESGNTTLYVLGSTGVISNAIKYNLVPANLIVEKLYAADTSSQIITITAPSTNGFRANANYYEKQDGVWKLVYKDMPAVTGENGLMYNRKQNTNTSPIGDFGFVFAFGYSNNPGVKYNYRNIDSESYWVTDMNNTYYNRWVEGYRGWELDGAEHLINYKQQYNYAMAIDFNYYNPVRGDGAAIFLHVSPKSGGGTGGCVGLSEPNLLNVMKRLDPSKNPRIIICPEGDLLNY</sequence>
<keyword evidence="1" id="KW-0961">Cell wall biogenesis/degradation</keyword>
<dbReference type="Gene3D" id="3.40.50.12090">
    <property type="match status" value="2"/>
</dbReference>
<reference evidence="3" key="1">
    <citation type="submission" date="2021-01" db="EMBL/GenBank/DDBJ databases">
        <title>Genome public.</title>
        <authorList>
            <person name="Liu C."/>
            <person name="Sun Q."/>
        </authorList>
    </citation>
    <scope>NUCLEOTIDE SEQUENCE</scope>
    <source>
        <strain evidence="3">YIM B02565</strain>
    </source>
</reference>
<dbReference type="InterPro" id="IPR007253">
    <property type="entry name" value="Cell_wall-bd_2"/>
</dbReference>
<dbReference type="GO" id="GO:0008360">
    <property type="term" value="P:regulation of cell shape"/>
    <property type="evidence" value="ECO:0007669"/>
    <property type="project" value="UniProtKB-UniRule"/>
</dbReference>
<dbReference type="PANTHER" id="PTHR30032">
    <property type="entry name" value="N-ACETYLMURAMOYL-L-ALANINE AMIDASE-RELATED"/>
    <property type="match status" value="1"/>
</dbReference>
<dbReference type="Pfam" id="PF04122">
    <property type="entry name" value="CW_binding_2"/>
    <property type="match status" value="3"/>
</dbReference>
<accession>A0A937FIC3</accession>
<dbReference type="Proteomes" id="UP000623681">
    <property type="component" value="Unassembled WGS sequence"/>
</dbReference>
<dbReference type="Pfam" id="PF03734">
    <property type="entry name" value="YkuD"/>
    <property type="match status" value="1"/>
</dbReference>